<dbReference type="Proteomes" id="UP001198220">
    <property type="component" value="Unassembled WGS sequence"/>
</dbReference>
<keyword evidence="1" id="KW-1133">Transmembrane helix</keyword>
<feature type="transmembrane region" description="Helical" evidence="1">
    <location>
        <begin position="338"/>
        <end position="358"/>
    </location>
</feature>
<dbReference type="InterPro" id="IPR050879">
    <property type="entry name" value="Acyltransferase_3"/>
</dbReference>
<keyword evidence="3" id="KW-0012">Acyltransferase</keyword>
<feature type="transmembrane region" description="Helical" evidence="1">
    <location>
        <begin position="64"/>
        <end position="82"/>
    </location>
</feature>
<sequence>MQQNKLVYLDGLKGFGCVCVFLTHFVFAFYYGMYHYQLEACHLPDNLDIVIGKSPLNLLFNGNTAVRLFLVISGFVLCRSFFATGDKSRLKKSAAKRYFRLMPTVLVVNMVIWFAMVLGLYQNGSVAALAGSEEWFAGFNAFAPSFVEMLKESLYGCFLFGTNKYNGVLWTLQMLFLGAYLDYGCAALLSGKKWRWIVYGVLAVALLRTDFIGIFLGYVLCDFMYTNWKVKENICSSKVLNWVFFAVGLYFMCYPSAGFGYEGTIWGILPFVFVNYYHLFGVLLFVFSVLNLEPVQQFFSLGVFQYLGRISYSLYLIHFLVIATLGSWFFLMAEPLYGYNLTCFLNLILISAVTGLLSELSVRYVEPLGKKGEAFIEKRMFRKHE</sequence>
<proteinExistence type="predicted"/>
<keyword evidence="4" id="KW-1185">Reference proteome</keyword>
<organism evidence="3 4">
    <name type="scientific">Hominiventricola filiformis</name>
    <dbReference type="NCBI Taxonomy" id="2885352"/>
    <lineage>
        <taxon>Bacteria</taxon>
        <taxon>Bacillati</taxon>
        <taxon>Bacillota</taxon>
        <taxon>Clostridia</taxon>
        <taxon>Lachnospirales</taxon>
        <taxon>Lachnospiraceae</taxon>
        <taxon>Hominiventricola</taxon>
    </lineage>
</organism>
<name>A0AAE3A659_9FIRM</name>
<dbReference type="InterPro" id="IPR002656">
    <property type="entry name" value="Acyl_transf_3_dom"/>
</dbReference>
<gene>
    <name evidence="3" type="ORF">LKD36_10995</name>
</gene>
<feature type="transmembrane region" description="Helical" evidence="1">
    <location>
        <begin position="12"/>
        <end position="33"/>
    </location>
</feature>
<evidence type="ECO:0000259" key="2">
    <source>
        <dbReference type="Pfam" id="PF01757"/>
    </source>
</evidence>
<feature type="domain" description="Acyltransferase 3" evidence="2">
    <location>
        <begin position="7"/>
        <end position="348"/>
    </location>
</feature>
<feature type="transmembrane region" description="Helical" evidence="1">
    <location>
        <begin position="268"/>
        <end position="290"/>
    </location>
</feature>
<dbReference type="EMBL" id="JAJEPS010000010">
    <property type="protein sequence ID" value="MCC2126706.1"/>
    <property type="molecule type" value="Genomic_DNA"/>
</dbReference>
<feature type="transmembrane region" description="Helical" evidence="1">
    <location>
        <begin position="103"/>
        <end position="121"/>
    </location>
</feature>
<accession>A0AAE3A659</accession>
<feature type="transmembrane region" description="Helical" evidence="1">
    <location>
        <begin position="196"/>
        <end position="219"/>
    </location>
</feature>
<protein>
    <submittedName>
        <fullName evidence="3">Acyltransferase</fullName>
    </submittedName>
</protein>
<dbReference type="PANTHER" id="PTHR23028:SF134">
    <property type="entry name" value="PUTATIVE (AFU_ORTHOLOGUE AFUA_4G08520)-RELATED"/>
    <property type="match status" value="1"/>
</dbReference>
<feature type="transmembrane region" description="Helical" evidence="1">
    <location>
        <begin position="310"/>
        <end position="331"/>
    </location>
</feature>
<feature type="transmembrane region" description="Helical" evidence="1">
    <location>
        <begin position="239"/>
        <end position="261"/>
    </location>
</feature>
<evidence type="ECO:0000256" key="1">
    <source>
        <dbReference type="SAM" id="Phobius"/>
    </source>
</evidence>
<dbReference type="AlphaFoldDB" id="A0AAE3A659"/>
<dbReference type="RefSeq" id="WP_308459626.1">
    <property type="nucleotide sequence ID" value="NZ_JAJEPS010000010.1"/>
</dbReference>
<keyword evidence="1" id="KW-0472">Membrane</keyword>
<evidence type="ECO:0000313" key="4">
    <source>
        <dbReference type="Proteomes" id="UP001198220"/>
    </source>
</evidence>
<reference evidence="3 4" key="1">
    <citation type="submission" date="2021-10" db="EMBL/GenBank/DDBJ databases">
        <title>Anaerobic single-cell dispensing facilitates the cultivation of human gut bacteria.</title>
        <authorList>
            <person name="Afrizal A."/>
        </authorList>
    </citation>
    <scope>NUCLEOTIDE SEQUENCE [LARGE SCALE GENOMIC DNA]</scope>
    <source>
        <strain evidence="3 4">CLA-AA-H276</strain>
    </source>
</reference>
<dbReference type="PANTHER" id="PTHR23028">
    <property type="entry name" value="ACETYLTRANSFERASE"/>
    <property type="match status" value="1"/>
</dbReference>
<dbReference type="GO" id="GO:0016747">
    <property type="term" value="F:acyltransferase activity, transferring groups other than amino-acyl groups"/>
    <property type="evidence" value="ECO:0007669"/>
    <property type="project" value="InterPro"/>
</dbReference>
<evidence type="ECO:0000313" key="3">
    <source>
        <dbReference type="EMBL" id="MCC2126706.1"/>
    </source>
</evidence>
<comment type="caution">
    <text evidence="3">The sequence shown here is derived from an EMBL/GenBank/DDBJ whole genome shotgun (WGS) entry which is preliminary data.</text>
</comment>
<dbReference type="Pfam" id="PF01757">
    <property type="entry name" value="Acyl_transf_3"/>
    <property type="match status" value="1"/>
</dbReference>
<keyword evidence="3" id="KW-0808">Transferase</keyword>
<keyword evidence="1" id="KW-0812">Transmembrane</keyword>
<feature type="transmembrane region" description="Helical" evidence="1">
    <location>
        <begin position="168"/>
        <end position="189"/>
    </location>
</feature>